<dbReference type="InterPro" id="IPR001128">
    <property type="entry name" value="Cyt_P450"/>
</dbReference>
<keyword evidence="7" id="KW-1185">Reference proteome</keyword>
<dbReference type="Proteomes" id="UP001590950">
    <property type="component" value="Unassembled WGS sequence"/>
</dbReference>
<dbReference type="SUPFAM" id="SSF48264">
    <property type="entry name" value="Cytochrome P450"/>
    <property type="match status" value="1"/>
</dbReference>
<name>A0ABR4A1M5_9LECA</name>
<keyword evidence="3 5" id="KW-0479">Metal-binding</keyword>
<proteinExistence type="inferred from homology"/>
<keyword evidence="4 5" id="KW-0408">Iron</keyword>
<comment type="caution">
    <text evidence="6">The sequence shown here is derived from an EMBL/GenBank/DDBJ whole genome shotgun (WGS) entry which is preliminary data.</text>
</comment>
<dbReference type="PRINTS" id="PR00385">
    <property type="entry name" value="P450"/>
</dbReference>
<dbReference type="InterPro" id="IPR036396">
    <property type="entry name" value="Cyt_P450_sf"/>
</dbReference>
<protein>
    <recommendedName>
        <fullName evidence="8">Cytochrome P450</fullName>
    </recommendedName>
</protein>
<dbReference type="PRINTS" id="PR00463">
    <property type="entry name" value="EP450I"/>
</dbReference>
<evidence type="ECO:0008006" key="8">
    <source>
        <dbReference type="Google" id="ProtNLM"/>
    </source>
</evidence>
<evidence type="ECO:0000256" key="4">
    <source>
        <dbReference type="ARBA" id="ARBA00023004"/>
    </source>
</evidence>
<dbReference type="PROSITE" id="PS00086">
    <property type="entry name" value="CYTOCHROME_P450"/>
    <property type="match status" value="1"/>
</dbReference>
<dbReference type="InterPro" id="IPR017972">
    <property type="entry name" value="Cyt_P450_CS"/>
</dbReference>
<comment type="cofactor">
    <cofactor evidence="1">
        <name>heme</name>
        <dbReference type="ChEBI" id="CHEBI:30413"/>
    </cofactor>
</comment>
<keyword evidence="5" id="KW-0503">Monooxygenase</keyword>
<evidence type="ECO:0000256" key="3">
    <source>
        <dbReference type="ARBA" id="ARBA00022723"/>
    </source>
</evidence>
<dbReference type="InterPro" id="IPR002401">
    <property type="entry name" value="Cyt_P450_E_grp-I"/>
</dbReference>
<dbReference type="EMBL" id="JBEFKJ010000029">
    <property type="protein sequence ID" value="KAL2038881.1"/>
    <property type="molecule type" value="Genomic_DNA"/>
</dbReference>
<evidence type="ECO:0000256" key="5">
    <source>
        <dbReference type="RuleBase" id="RU000461"/>
    </source>
</evidence>
<comment type="similarity">
    <text evidence="2 5">Belongs to the cytochrome P450 family.</text>
</comment>
<evidence type="ECO:0000256" key="1">
    <source>
        <dbReference type="ARBA" id="ARBA00001971"/>
    </source>
</evidence>
<evidence type="ECO:0000256" key="2">
    <source>
        <dbReference type="ARBA" id="ARBA00010617"/>
    </source>
</evidence>
<evidence type="ECO:0000313" key="6">
    <source>
        <dbReference type="EMBL" id="KAL2038881.1"/>
    </source>
</evidence>
<organism evidence="6 7">
    <name type="scientific">Stereocaulon virgatum</name>
    <dbReference type="NCBI Taxonomy" id="373712"/>
    <lineage>
        <taxon>Eukaryota</taxon>
        <taxon>Fungi</taxon>
        <taxon>Dikarya</taxon>
        <taxon>Ascomycota</taxon>
        <taxon>Pezizomycotina</taxon>
        <taxon>Lecanoromycetes</taxon>
        <taxon>OSLEUM clade</taxon>
        <taxon>Lecanoromycetidae</taxon>
        <taxon>Lecanorales</taxon>
        <taxon>Lecanorineae</taxon>
        <taxon>Stereocaulaceae</taxon>
        <taxon>Stereocaulon</taxon>
    </lineage>
</organism>
<keyword evidence="5" id="KW-0560">Oxidoreductase</keyword>
<reference evidence="6 7" key="1">
    <citation type="submission" date="2024-09" db="EMBL/GenBank/DDBJ databases">
        <title>Rethinking Asexuality: The Enigmatic Case of Functional Sexual Genes in Lepraria (Stereocaulaceae).</title>
        <authorList>
            <person name="Doellman M."/>
            <person name="Sun Y."/>
            <person name="Barcenas-Pena A."/>
            <person name="Lumbsch H.T."/>
            <person name="Grewe F."/>
        </authorList>
    </citation>
    <scope>NUCLEOTIDE SEQUENCE [LARGE SCALE GENOMIC DNA]</scope>
    <source>
        <strain evidence="6 7">Mercado 3170</strain>
    </source>
</reference>
<keyword evidence="5" id="KW-0349">Heme</keyword>
<dbReference type="Pfam" id="PF00067">
    <property type="entry name" value="p450"/>
    <property type="match status" value="1"/>
</dbReference>
<dbReference type="Gene3D" id="1.10.630.10">
    <property type="entry name" value="Cytochrome P450"/>
    <property type="match status" value="1"/>
</dbReference>
<dbReference type="CDD" id="cd11070">
    <property type="entry name" value="CYP56-like"/>
    <property type="match status" value="1"/>
</dbReference>
<accession>A0ABR4A1M5</accession>
<evidence type="ECO:0000313" key="7">
    <source>
        <dbReference type="Proteomes" id="UP001590950"/>
    </source>
</evidence>
<dbReference type="PANTHER" id="PTHR24305:SF166">
    <property type="entry name" value="CYTOCHROME P450 12A4, MITOCHONDRIAL-RELATED"/>
    <property type="match status" value="1"/>
</dbReference>
<dbReference type="InterPro" id="IPR050121">
    <property type="entry name" value="Cytochrome_P450_monoxygenase"/>
</dbReference>
<gene>
    <name evidence="6" type="ORF">N7G274_008403</name>
</gene>
<dbReference type="PANTHER" id="PTHR24305">
    <property type="entry name" value="CYTOCHROME P450"/>
    <property type="match status" value="1"/>
</dbReference>
<sequence length="566" mass="64415">MMVLHIVLLGCLSSVVGWVLYSWYCLFTNYLTACRIGVPLVIIPVSHENPLWMIVDKKIFIPLFERLPFGSGTFTRYNWRGWEFQDKNKSHLEKGDIFVVVTPGRNWLYLCNAEALLDVFQRRAEFPRPLELFEMVNVFGPNLSTTDGQQWQRHRKVTASCFNEQNNDLVWAESVRQARGMLNYWVLQKSIRSTADDTRTLSLHVLSSAGFGKSYPFQGHLEASPTNVATSYKESLQTILDNCILLMVLGQKFLSKNWLPQRLRKLHQATLTFKQYMTEVYEEEKRWIEDGKPGDSNLMTSLIRASAGANEAGESEGNCGALTESEIYGNIFVFNFAGHDTTAHTLAFAVVILAANPSVQKWLSEELQYVLGDKDPSEWDYQAVFPRLKRCLAVLYETLRLYPPVPIAKSTGREPRTLTVGNKSFVIPANTMLIPNHVAIHTHPRYWGHDCLVWRPSRWIQSGKGTNVATKSNLDNESIVMPHKGSFIAWSEGIRNCPGKKFSQIEFVATMAGLFKDWGVDPVPEGAENLDMARKRVMHMAETDTGQVLLLQLLHPERAALAWRRR</sequence>